<organism evidence="2 3">
    <name type="scientific">Amycolatopsis minnesotensis</name>
    <dbReference type="NCBI Taxonomy" id="337894"/>
    <lineage>
        <taxon>Bacteria</taxon>
        <taxon>Bacillati</taxon>
        <taxon>Actinomycetota</taxon>
        <taxon>Actinomycetes</taxon>
        <taxon>Pseudonocardiales</taxon>
        <taxon>Pseudonocardiaceae</taxon>
        <taxon>Amycolatopsis</taxon>
    </lineage>
</organism>
<proteinExistence type="predicted"/>
<comment type="caution">
    <text evidence="2">The sequence shown here is derived from an EMBL/GenBank/DDBJ whole genome shotgun (WGS) entry which is preliminary data.</text>
</comment>
<protein>
    <submittedName>
        <fullName evidence="2">DUF998 domain-containing protein</fullName>
    </submittedName>
</protein>
<feature type="transmembrane region" description="Helical" evidence="1">
    <location>
        <begin position="154"/>
        <end position="177"/>
    </location>
</feature>
<feature type="transmembrane region" description="Helical" evidence="1">
    <location>
        <begin position="86"/>
        <end position="105"/>
    </location>
</feature>
<feature type="transmembrane region" description="Helical" evidence="1">
    <location>
        <begin position="61"/>
        <end position="79"/>
    </location>
</feature>
<evidence type="ECO:0000313" key="2">
    <source>
        <dbReference type="EMBL" id="GAA1957774.1"/>
    </source>
</evidence>
<sequence length="216" mass="23264">MTQATARPHDTLVHSYLFLRRAIGVIGVALPFVLVLGKVLVDGGGLLNSISGYYHTDMRDVFVGAMVATGVFLLSYRGYDRLDEITGDIAAVAAVGLAVCPVAPADPTGTDRLLGTLHLVFAATFFLALAFFCLVLFTRTDKTDPTARKAQRNFVYVFTGWTIVICLVLIVVCGAFLSAEVASLHPALWLEAIAVLAFGFAWLTKGEAILRDLPQD</sequence>
<dbReference type="RefSeq" id="WP_344418005.1">
    <property type="nucleotide sequence ID" value="NZ_BAAANN010000010.1"/>
</dbReference>
<keyword evidence="1" id="KW-0472">Membrane</keyword>
<feature type="transmembrane region" description="Helical" evidence="1">
    <location>
        <begin position="183"/>
        <end position="203"/>
    </location>
</feature>
<dbReference type="EMBL" id="BAAANN010000010">
    <property type="protein sequence ID" value="GAA1957774.1"/>
    <property type="molecule type" value="Genomic_DNA"/>
</dbReference>
<accession>A0ABP5C4N0</accession>
<keyword evidence="1" id="KW-1133">Transmembrane helix</keyword>
<gene>
    <name evidence="2" type="ORF">GCM10009754_29960</name>
</gene>
<name>A0ABP5C4N0_9PSEU</name>
<feature type="transmembrane region" description="Helical" evidence="1">
    <location>
        <begin position="117"/>
        <end position="138"/>
    </location>
</feature>
<feature type="transmembrane region" description="Helical" evidence="1">
    <location>
        <begin position="21"/>
        <end position="41"/>
    </location>
</feature>
<keyword evidence="1" id="KW-0812">Transmembrane</keyword>
<dbReference type="Proteomes" id="UP001501116">
    <property type="component" value="Unassembled WGS sequence"/>
</dbReference>
<evidence type="ECO:0000313" key="3">
    <source>
        <dbReference type="Proteomes" id="UP001501116"/>
    </source>
</evidence>
<reference evidence="3" key="1">
    <citation type="journal article" date="2019" name="Int. J. Syst. Evol. Microbiol.">
        <title>The Global Catalogue of Microorganisms (GCM) 10K type strain sequencing project: providing services to taxonomists for standard genome sequencing and annotation.</title>
        <authorList>
            <consortium name="The Broad Institute Genomics Platform"/>
            <consortium name="The Broad Institute Genome Sequencing Center for Infectious Disease"/>
            <person name="Wu L."/>
            <person name="Ma J."/>
        </authorList>
    </citation>
    <scope>NUCLEOTIDE SEQUENCE [LARGE SCALE GENOMIC DNA]</scope>
    <source>
        <strain evidence="3">JCM 14545</strain>
    </source>
</reference>
<keyword evidence="3" id="KW-1185">Reference proteome</keyword>
<evidence type="ECO:0000256" key="1">
    <source>
        <dbReference type="SAM" id="Phobius"/>
    </source>
</evidence>